<dbReference type="InterPro" id="IPR013087">
    <property type="entry name" value="Znf_C2H2_type"/>
</dbReference>
<dbReference type="GO" id="GO:0003682">
    <property type="term" value="F:chromatin binding"/>
    <property type="evidence" value="ECO:0007669"/>
    <property type="project" value="UniProtKB-ARBA"/>
</dbReference>
<dbReference type="GO" id="GO:0008270">
    <property type="term" value="F:zinc ion binding"/>
    <property type="evidence" value="ECO:0007669"/>
    <property type="project" value="UniProtKB-KW"/>
</dbReference>
<dbReference type="Proteomes" id="UP001372834">
    <property type="component" value="Unassembled WGS sequence"/>
</dbReference>
<feature type="domain" description="C2H2-type" evidence="8">
    <location>
        <begin position="982"/>
        <end position="1009"/>
    </location>
</feature>
<feature type="domain" description="C2H2-type" evidence="8">
    <location>
        <begin position="778"/>
        <end position="806"/>
    </location>
</feature>
<evidence type="ECO:0000256" key="3">
    <source>
        <dbReference type="ARBA" id="ARBA00022771"/>
    </source>
</evidence>
<dbReference type="PANTHER" id="PTHR24393">
    <property type="entry name" value="ZINC FINGER PROTEIN"/>
    <property type="match status" value="1"/>
</dbReference>
<feature type="domain" description="C2H2-type" evidence="8">
    <location>
        <begin position="1107"/>
        <end position="1133"/>
    </location>
</feature>
<evidence type="ECO:0000256" key="5">
    <source>
        <dbReference type="ARBA" id="ARBA00023242"/>
    </source>
</evidence>
<reference evidence="9 10" key="1">
    <citation type="submission" date="2023-10" db="EMBL/GenBank/DDBJ databases">
        <title>Genomes of two closely related lineages of the louse Polyplax serrata with different host specificities.</title>
        <authorList>
            <person name="Martinu J."/>
            <person name="Tarabai H."/>
            <person name="Stefka J."/>
            <person name="Hypsa V."/>
        </authorList>
    </citation>
    <scope>NUCLEOTIDE SEQUENCE [LARGE SCALE GENOMIC DNA]</scope>
    <source>
        <strain evidence="9">HR10_N</strain>
    </source>
</reference>
<keyword evidence="2" id="KW-0677">Repeat</keyword>
<feature type="domain" description="C2H2-type" evidence="8">
    <location>
        <begin position="1192"/>
        <end position="1219"/>
    </location>
</feature>
<dbReference type="FunFam" id="3.30.160.60:FF:000100">
    <property type="entry name" value="Zinc finger 45-like"/>
    <property type="match status" value="2"/>
</dbReference>
<evidence type="ECO:0000313" key="9">
    <source>
        <dbReference type="EMBL" id="KAK6629598.1"/>
    </source>
</evidence>
<feature type="compositionally biased region" description="Basic and acidic residues" evidence="7">
    <location>
        <begin position="1271"/>
        <end position="1282"/>
    </location>
</feature>
<dbReference type="Gene3D" id="3.30.160.60">
    <property type="entry name" value="Classic Zinc Finger"/>
    <property type="match status" value="11"/>
</dbReference>
<dbReference type="FunFam" id="3.30.160.60:FF:000690">
    <property type="entry name" value="Zinc finger protein 354C"/>
    <property type="match status" value="1"/>
</dbReference>
<dbReference type="EMBL" id="JAWJWE010000036">
    <property type="protein sequence ID" value="KAK6629598.1"/>
    <property type="molecule type" value="Genomic_DNA"/>
</dbReference>
<feature type="domain" description="C2H2-type" evidence="8">
    <location>
        <begin position="1010"/>
        <end position="1032"/>
    </location>
</feature>
<comment type="caution">
    <text evidence="9">The sequence shown here is derived from an EMBL/GenBank/DDBJ whole genome shotgun (WGS) entry which is preliminary data.</text>
</comment>
<dbReference type="PROSITE" id="PS50157">
    <property type="entry name" value="ZINC_FINGER_C2H2_2"/>
    <property type="match status" value="11"/>
</dbReference>
<feature type="domain" description="C2H2-type" evidence="8">
    <location>
        <begin position="1134"/>
        <end position="1161"/>
    </location>
</feature>
<dbReference type="SMART" id="SM00355">
    <property type="entry name" value="ZnF_C2H2"/>
    <property type="match status" value="16"/>
</dbReference>
<protein>
    <recommendedName>
        <fullName evidence="8">C2H2-type domain-containing protein</fullName>
    </recommendedName>
</protein>
<evidence type="ECO:0000256" key="2">
    <source>
        <dbReference type="ARBA" id="ARBA00022737"/>
    </source>
</evidence>
<feature type="domain" description="C2H2-type" evidence="8">
    <location>
        <begin position="1164"/>
        <end position="1191"/>
    </location>
</feature>
<gene>
    <name evidence="9" type="ORF">RUM43_003415</name>
</gene>
<evidence type="ECO:0000256" key="7">
    <source>
        <dbReference type="SAM" id="MobiDB-lite"/>
    </source>
</evidence>
<keyword evidence="4" id="KW-0862">Zinc</keyword>
<sequence>MENTNTVCPVCTLYLREGINLQAHLETHPKEQVIAALLKISNGGTYVPQAPTASTSTVPSQMPVQTFTNSQSSFISAPYLNPQTQMTTAVTYQHFMTSNGSAIMPQYIQVPTIVNPNGNIPVISNQAMNFIPNQSVNYSQTVYNPLYNPYIPQPYPFNQQLYTSLPISAPPTGGTADQPTTQNESLNESDEITIQEELPPDPNLLIKKCTALPGKQIRKRLVKKVKKSNTKCKKSSKIRRVFKPKLSEPSSSLSVIKSPVSETTNNKESTAAKGTVIRTLRPKSALGLSNMSVIPPAPLTPITKPTTNSMLDPKTPPPPPPLSKAPCIVSQSTMFIKSEDTLECARPRSTPAIIIGSHSYNEFKCFDEPEKVNSVIVDSNNAIACGSENSNKHNQLESQWRTKSLGSVIATKSKNITKEVMSTPISEEITITKVTTAMEDYHEGPEGEDEDEINREIEDCDESTEKQGEYFEMIEVGEESKVTIMETALNQERSTEGVIENHDEINSRSSDSFQQSENNICNGNLDKSSADVSFIVIDSNKTVGQQGKISDKEKDNQILRELNYGSREFGQPSRAVTEDVIDESTKKQSDLPPTINTSRVLCDLTLPTGINLSSYMEVEGIKIFFNNNATTTAIPFDPILKLSSTASNNRDVTGFMKTENSVGNSTIMDSVIHLVSGNSESKNGFTFGENYTATTSQGNESQMDLSDLSPLPLNIQADESMPARGELSEQESLGAENSTWNLFHGSDSNNTKSLEDWKNSDNAQIVSVIGTKKGGKTFKCSVCSEVFSCPKERRVHKNTVHFNKMEKESPTAKKQKQYPCSFCSGIFMTLRDRRMHVLEMHLEEHKNKKPDNQIKEETADSEAVSASNTAATIKHENDQGNNNVKTETSIQTTEMTEAQRVKYCSQCSLPFVGIKKLREHLRVVHGEIRFKCETCSQTFDEDAEYNEHLLVHPLVCDKCGKTFHKRPNLNLHLKRHLEVKPYECSLCPKSFITRQKLEEHMNGHSGKKPLKCSLCDKTFSRHSNLIQHRNIHHFNVKKKIKDFVCRCGEVFHSFRKLEWHKEVHESKPKPCPFCAQKFIHSASVTRHIRRAHLPDYLPGDNREYDNVQCPVCEKVYLRSSLVVHMRVHNGEKPFACKICNKRFSTKWNLELHNWTHQSRSNMPFKCQICKGAFFREPDFVAHMNAHRNYKPFTCNVCGQKFIRKYSCIRHQEEHKKSKQFVCAVSGCAKSFHRGYYLRDHMKVHTGVRPHTCHICGKASSTKSNHNKHVRIHDTREPVNTEN</sequence>
<dbReference type="PANTHER" id="PTHR24393:SF34">
    <property type="entry name" value="PR_SET DOMAIN 13"/>
    <property type="match status" value="1"/>
</dbReference>
<organism evidence="9 10">
    <name type="scientific">Polyplax serrata</name>
    <name type="common">Common mouse louse</name>
    <dbReference type="NCBI Taxonomy" id="468196"/>
    <lineage>
        <taxon>Eukaryota</taxon>
        <taxon>Metazoa</taxon>
        <taxon>Ecdysozoa</taxon>
        <taxon>Arthropoda</taxon>
        <taxon>Hexapoda</taxon>
        <taxon>Insecta</taxon>
        <taxon>Pterygota</taxon>
        <taxon>Neoptera</taxon>
        <taxon>Paraneoptera</taxon>
        <taxon>Psocodea</taxon>
        <taxon>Troctomorpha</taxon>
        <taxon>Phthiraptera</taxon>
        <taxon>Anoplura</taxon>
        <taxon>Polyplacidae</taxon>
        <taxon>Polyplax</taxon>
    </lineage>
</organism>
<dbReference type="InterPro" id="IPR023005">
    <property type="entry name" value="Nucleoside_diP_kinase_AS"/>
</dbReference>
<feature type="domain" description="C2H2-type" evidence="8">
    <location>
        <begin position="1250"/>
        <end position="1277"/>
    </location>
</feature>
<feature type="domain" description="C2H2-type" evidence="8">
    <location>
        <begin position="954"/>
        <end position="981"/>
    </location>
</feature>
<evidence type="ECO:0000256" key="6">
    <source>
        <dbReference type="PROSITE-ProRule" id="PRU00042"/>
    </source>
</evidence>
<dbReference type="Pfam" id="PF00096">
    <property type="entry name" value="zf-C2H2"/>
    <property type="match status" value="4"/>
</dbReference>
<keyword evidence="1" id="KW-0479">Metal-binding</keyword>
<dbReference type="GO" id="GO:0001228">
    <property type="term" value="F:DNA-binding transcription activator activity, RNA polymerase II-specific"/>
    <property type="evidence" value="ECO:0007669"/>
    <property type="project" value="TreeGrafter"/>
</dbReference>
<evidence type="ECO:0000313" key="10">
    <source>
        <dbReference type="Proteomes" id="UP001372834"/>
    </source>
</evidence>
<feature type="region of interest" description="Disordered" evidence="7">
    <location>
        <begin position="1258"/>
        <end position="1282"/>
    </location>
</feature>
<feature type="region of interest" description="Disordered" evidence="7">
    <location>
        <begin position="168"/>
        <end position="188"/>
    </location>
</feature>
<evidence type="ECO:0000256" key="4">
    <source>
        <dbReference type="ARBA" id="ARBA00022833"/>
    </source>
</evidence>
<accession>A0AAN8Q0L5</accession>
<feature type="compositionally biased region" description="Polar residues" evidence="7">
    <location>
        <begin position="175"/>
        <end position="186"/>
    </location>
</feature>
<proteinExistence type="predicted"/>
<name>A0AAN8Q0L5_POLSC</name>
<evidence type="ECO:0000256" key="1">
    <source>
        <dbReference type="ARBA" id="ARBA00022723"/>
    </source>
</evidence>
<dbReference type="PROSITE" id="PS00469">
    <property type="entry name" value="NDPK"/>
    <property type="match status" value="1"/>
</dbReference>
<dbReference type="InterPro" id="IPR036236">
    <property type="entry name" value="Znf_C2H2_sf"/>
</dbReference>
<feature type="region of interest" description="Disordered" evidence="7">
    <location>
        <begin position="848"/>
        <end position="868"/>
    </location>
</feature>
<dbReference type="GO" id="GO:0040029">
    <property type="term" value="P:epigenetic regulation of gene expression"/>
    <property type="evidence" value="ECO:0007669"/>
    <property type="project" value="UniProtKB-ARBA"/>
</dbReference>
<dbReference type="FunFam" id="3.30.160.60:FF:000446">
    <property type="entry name" value="Zinc finger protein"/>
    <property type="match status" value="1"/>
</dbReference>
<keyword evidence="5" id="KW-0539">Nucleus</keyword>
<dbReference type="GO" id="GO:0000785">
    <property type="term" value="C:chromatin"/>
    <property type="evidence" value="ECO:0007669"/>
    <property type="project" value="UniProtKB-ARBA"/>
</dbReference>
<dbReference type="GO" id="GO:0005634">
    <property type="term" value="C:nucleus"/>
    <property type="evidence" value="ECO:0007669"/>
    <property type="project" value="UniProtKB-ARBA"/>
</dbReference>
<feature type="domain" description="C2H2-type" evidence="8">
    <location>
        <begin position="930"/>
        <end position="952"/>
    </location>
</feature>
<feature type="domain" description="C2H2-type" evidence="8">
    <location>
        <begin position="1220"/>
        <end position="1249"/>
    </location>
</feature>
<dbReference type="GO" id="GO:0000978">
    <property type="term" value="F:RNA polymerase II cis-regulatory region sequence-specific DNA binding"/>
    <property type="evidence" value="ECO:0007669"/>
    <property type="project" value="TreeGrafter"/>
</dbReference>
<evidence type="ECO:0000259" key="8">
    <source>
        <dbReference type="PROSITE" id="PS50157"/>
    </source>
</evidence>
<dbReference type="SUPFAM" id="SSF57667">
    <property type="entry name" value="beta-beta-alpha zinc fingers"/>
    <property type="match status" value="6"/>
</dbReference>
<keyword evidence="3 6" id="KW-0863">Zinc-finger</keyword>
<dbReference type="PROSITE" id="PS00028">
    <property type="entry name" value="ZINC_FINGER_C2H2_1"/>
    <property type="match status" value="12"/>
</dbReference>
<feature type="compositionally biased region" description="Basic and acidic residues" evidence="7">
    <location>
        <begin position="848"/>
        <end position="858"/>
    </location>
</feature>